<evidence type="ECO:0000256" key="3">
    <source>
        <dbReference type="HAMAP-Rule" id="MF_01440"/>
    </source>
</evidence>
<dbReference type="EMBL" id="AONG01000022">
    <property type="protein sequence ID" value="KIQ67400.1"/>
    <property type="molecule type" value="Genomic_DNA"/>
</dbReference>
<comment type="function">
    <text evidence="3">Probably deamidates glutamine residues to glutamate on methyl-accepting chemotaxis receptors (MCPs), playing an important role in chemotaxis.</text>
</comment>
<dbReference type="Pfam" id="PF03975">
    <property type="entry name" value="CheD"/>
    <property type="match status" value="1"/>
</dbReference>
<protein>
    <recommendedName>
        <fullName evidence="3">Probable chemoreceptor glutamine deamidase CheD</fullName>
        <ecNumber evidence="3">3.5.1.44</ecNumber>
    </recommendedName>
</protein>
<dbReference type="SUPFAM" id="SSF64438">
    <property type="entry name" value="CNF1/YfiH-like putative cysteine hydrolases"/>
    <property type="match status" value="1"/>
</dbReference>
<dbReference type="STRING" id="1123501.Wenmar_03822"/>
<dbReference type="PANTHER" id="PTHR35147">
    <property type="entry name" value="CHEMORECEPTOR GLUTAMINE DEAMIDASE CHED-RELATED"/>
    <property type="match status" value="1"/>
</dbReference>
<dbReference type="EC" id="3.5.1.44" evidence="3"/>
<dbReference type="HAMAP" id="MF_01440">
    <property type="entry name" value="CheD"/>
    <property type="match status" value="1"/>
</dbReference>
<dbReference type="Gene3D" id="3.30.1330.200">
    <property type="match status" value="1"/>
</dbReference>
<dbReference type="OrthoDB" id="9807202at2"/>
<comment type="similarity">
    <text evidence="3">Belongs to the CheD family.</text>
</comment>
<dbReference type="Proteomes" id="UP000035100">
    <property type="component" value="Unassembled WGS sequence"/>
</dbReference>
<accession>A0A0D0NGD9</accession>
<dbReference type="PANTHER" id="PTHR35147:SF2">
    <property type="entry name" value="CHEMORECEPTOR GLUTAMINE DEAMIDASE CHED-RELATED"/>
    <property type="match status" value="1"/>
</dbReference>
<name>A0A0D0NGD9_9RHOB</name>
<dbReference type="InterPro" id="IPR005659">
    <property type="entry name" value="Chemorcpt_Glu_NH3ase_CheD"/>
</dbReference>
<dbReference type="GO" id="GO:0006935">
    <property type="term" value="P:chemotaxis"/>
    <property type="evidence" value="ECO:0007669"/>
    <property type="project" value="UniProtKB-UniRule"/>
</dbReference>
<reference evidence="4 5" key="1">
    <citation type="submission" date="2013-01" db="EMBL/GenBank/DDBJ databases">
        <authorList>
            <person name="Fiebig A."/>
            <person name="Goeker M."/>
            <person name="Klenk H.-P.P."/>
        </authorList>
    </citation>
    <scope>NUCLEOTIDE SEQUENCE [LARGE SCALE GENOMIC DNA]</scope>
    <source>
        <strain evidence="4 5">DSM 24838</strain>
    </source>
</reference>
<keyword evidence="1 3" id="KW-0145">Chemotaxis</keyword>
<gene>
    <name evidence="3" type="primary">cheD</name>
    <name evidence="4" type="ORF">Wenmar_03822</name>
</gene>
<dbReference type="InterPro" id="IPR038592">
    <property type="entry name" value="CheD-like_sf"/>
</dbReference>
<dbReference type="RefSeq" id="WP_018301621.1">
    <property type="nucleotide sequence ID" value="NZ_KB902278.1"/>
</dbReference>
<evidence type="ECO:0000256" key="2">
    <source>
        <dbReference type="ARBA" id="ARBA00022801"/>
    </source>
</evidence>
<dbReference type="CDD" id="cd16352">
    <property type="entry name" value="CheD"/>
    <property type="match status" value="1"/>
</dbReference>
<evidence type="ECO:0000313" key="4">
    <source>
        <dbReference type="EMBL" id="KIQ67400.1"/>
    </source>
</evidence>
<keyword evidence="5" id="KW-1185">Reference proteome</keyword>
<dbReference type="AlphaFoldDB" id="A0A0D0NGD9"/>
<comment type="catalytic activity">
    <reaction evidence="3">
        <text>L-glutaminyl-[protein] + H2O = L-glutamyl-[protein] + NH4(+)</text>
        <dbReference type="Rhea" id="RHEA:16441"/>
        <dbReference type="Rhea" id="RHEA-COMP:10207"/>
        <dbReference type="Rhea" id="RHEA-COMP:10208"/>
        <dbReference type="ChEBI" id="CHEBI:15377"/>
        <dbReference type="ChEBI" id="CHEBI:28938"/>
        <dbReference type="ChEBI" id="CHEBI:29973"/>
        <dbReference type="ChEBI" id="CHEBI:30011"/>
        <dbReference type="EC" id="3.5.1.44"/>
    </reaction>
</comment>
<keyword evidence="2 3" id="KW-0378">Hydrolase</keyword>
<dbReference type="InterPro" id="IPR011324">
    <property type="entry name" value="Cytotoxic_necrot_fac-like_cat"/>
</dbReference>
<evidence type="ECO:0000256" key="1">
    <source>
        <dbReference type="ARBA" id="ARBA00022500"/>
    </source>
</evidence>
<organism evidence="4 5">
    <name type="scientific">Wenxinia marina DSM 24838</name>
    <dbReference type="NCBI Taxonomy" id="1123501"/>
    <lineage>
        <taxon>Bacteria</taxon>
        <taxon>Pseudomonadati</taxon>
        <taxon>Pseudomonadota</taxon>
        <taxon>Alphaproteobacteria</taxon>
        <taxon>Rhodobacterales</taxon>
        <taxon>Roseobacteraceae</taxon>
        <taxon>Wenxinia</taxon>
    </lineage>
</organism>
<proteinExistence type="inferred from homology"/>
<sequence>MTESRWSGRTETVIQGQFKVCDTPGVILSTVLGSCVAACLYDEHRQIGGMNHYLLPEGGRGSREMKYGAMAMELLINGLLRAGADRRRLKAKLFGGARITRTFDDIGARNARFAQDFMAMEEIPVVARSLGGDLPRRVHFLPLDGRARVLLIDRAEEPAIVAPQPMPQAPITLF</sequence>
<dbReference type="PROSITE" id="PS51257">
    <property type="entry name" value="PROKAR_LIPOPROTEIN"/>
    <property type="match status" value="1"/>
</dbReference>
<dbReference type="PATRIC" id="fig|1123501.6.peg.3950"/>
<comment type="caution">
    <text evidence="4">The sequence shown here is derived from an EMBL/GenBank/DDBJ whole genome shotgun (WGS) entry which is preliminary data.</text>
</comment>
<dbReference type="GO" id="GO:0050568">
    <property type="term" value="F:protein-glutamine glutaminase activity"/>
    <property type="evidence" value="ECO:0007669"/>
    <property type="project" value="UniProtKB-UniRule"/>
</dbReference>
<evidence type="ECO:0000313" key="5">
    <source>
        <dbReference type="Proteomes" id="UP000035100"/>
    </source>
</evidence>